<dbReference type="GO" id="GO:0004252">
    <property type="term" value="F:serine-type endopeptidase activity"/>
    <property type="evidence" value="ECO:0007669"/>
    <property type="project" value="InterPro"/>
</dbReference>
<evidence type="ECO:0000313" key="6">
    <source>
        <dbReference type="EMBL" id="GAI87954.1"/>
    </source>
</evidence>
<comment type="similarity">
    <text evidence="1">Belongs to the peptidase S8 family.</text>
</comment>
<reference evidence="6" key="1">
    <citation type="journal article" date="2014" name="Front. Microbiol.">
        <title>High frequency of phylogenetically diverse reductive dehalogenase-homologous genes in deep subseafloor sedimentary metagenomes.</title>
        <authorList>
            <person name="Kawai M."/>
            <person name="Futagami T."/>
            <person name="Toyoda A."/>
            <person name="Takaki Y."/>
            <person name="Nishi S."/>
            <person name="Hori S."/>
            <person name="Arai W."/>
            <person name="Tsubouchi T."/>
            <person name="Morono Y."/>
            <person name="Uchiyama I."/>
            <person name="Ito T."/>
            <person name="Fujiyama A."/>
            <person name="Inagaki F."/>
            <person name="Takami H."/>
        </authorList>
    </citation>
    <scope>NUCLEOTIDE SEQUENCE</scope>
    <source>
        <strain evidence="6">Expedition CK06-06</strain>
    </source>
</reference>
<dbReference type="Pfam" id="PF00082">
    <property type="entry name" value="Peptidase_S8"/>
    <property type="match status" value="1"/>
</dbReference>
<evidence type="ECO:0000256" key="3">
    <source>
        <dbReference type="ARBA" id="ARBA00022801"/>
    </source>
</evidence>
<keyword evidence="3" id="KW-0378">Hydrolase</keyword>
<comment type="caution">
    <text evidence="6">The sequence shown here is derived from an EMBL/GenBank/DDBJ whole genome shotgun (WGS) entry which is preliminary data.</text>
</comment>
<feature type="domain" description="Peptidase S8/S53" evidence="5">
    <location>
        <begin position="30"/>
        <end position="253"/>
    </location>
</feature>
<sequence length="316" mass="33914">VGEAIYTPQALIFAAGIEEVRGLLRPPLYGEGMAIAVIGTGIRETHMQISGHVVYSKNFTASKMEDTFDHDTGVASIILSVAPLCSLLDFKVLDENGEGTEEEVIFALEECMRLYDEDSPYRPCAINLSLGTTDIGDPNSPLRVACRAAGVERDIWIGASAGNQGPTSGTITSPACEPYVGAIGSCSIEPFEISDFSSRGPTKEGVQKPDTIFFGENIEMASSRSDTATIAKSGTSFSCPFVLGMAAMFYEGMTRYGKVQFMEVDEAGYYPKTIYPLITFEEIEAFYPSICVKPQGVPAGKDNAYGHGLIWGALVA</sequence>
<evidence type="ECO:0000256" key="2">
    <source>
        <dbReference type="ARBA" id="ARBA00022670"/>
    </source>
</evidence>
<feature type="non-terminal residue" evidence="6">
    <location>
        <position position="1"/>
    </location>
</feature>
<name>X1U6N7_9ZZZZ</name>
<gene>
    <name evidence="6" type="ORF">S12H4_15718</name>
</gene>
<evidence type="ECO:0000259" key="5">
    <source>
        <dbReference type="Pfam" id="PF00082"/>
    </source>
</evidence>
<protein>
    <recommendedName>
        <fullName evidence="5">Peptidase S8/S53 domain-containing protein</fullName>
    </recommendedName>
</protein>
<dbReference type="GO" id="GO:0006508">
    <property type="term" value="P:proteolysis"/>
    <property type="evidence" value="ECO:0007669"/>
    <property type="project" value="UniProtKB-KW"/>
</dbReference>
<evidence type="ECO:0000256" key="4">
    <source>
        <dbReference type="ARBA" id="ARBA00022825"/>
    </source>
</evidence>
<dbReference type="InterPro" id="IPR050131">
    <property type="entry name" value="Peptidase_S8_subtilisin-like"/>
</dbReference>
<dbReference type="SUPFAM" id="SSF52743">
    <property type="entry name" value="Subtilisin-like"/>
    <property type="match status" value="1"/>
</dbReference>
<dbReference type="Gene3D" id="3.40.50.200">
    <property type="entry name" value="Peptidase S8/S53 domain"/>
    <property type="match status" value="1"/>
</dbReference>
<evidence type="ECO:0000256" key="1">
    <source>
        <dbReference type="ARBA" id="ARBA00011073"/>
    </source>
</evidence>
<dbReference type="PANTHER" id="PTHR43806:SF11">
    <property type="entry name" value="CEREVISIN-RELATED"/>
    <property type="match status" value="1"/>
</dbReference>
<dbReference type="PANTHER" id="PTHR43806">
    <property type="entry name" value="PEPTIDASE S8"/>
    <property type="match status" value="1"/>
</dbReference>
<dbReference type="EMBL" id="BARW01007568">
    <property type="protein sequence ID" value="GAI87954.1"/>
    <property type="molecule type" value="Genomic_DNA"/>
</dbReference>
<proteinExistence type="inferred from homology"/>
<dbReference type="PROSITE" id="PS51892">
    <property type="entry name" value="SUBTILASE"/>
    <property type="match status" value="1"/>
</dbReference>
<dbReference type="InterPro" id="IPR000209">
    <property type="entry name" value="Peptidase_S8/S53_dom"/>
</dbReference>
<keyword evidence="4" id="KW-0720">Serine protease</keyword>
<dbReference type="PRINTS" id="PR00723">
    <property type="entry name" value="SUBTILISIN"/>
</dbReference>
<dbReference type="AlphaFoldDB" id="X1U6N7"/>
<organism evidence="6">
    <name type="scientific">marine sediment metagenome</name>
    <dbReference type="NCBI Taxonomy" id="412755"/>
    <lineage>
        <taxon>unclassified sequences</taxon>
        <taxon>metagenomes</taxon>
        <taxon>ecological metagenomes</taxon>
    </lineage>
</organism>
<dbReference type="InterPro" id="IPR036852">
    <property type="entry name" value="Peptidase_S8/S53_dom_sf"/>
</dbReference>
<dbReference type="InterPro" id="IPR015500">
    <property type="entry name" value="Peptidase_S8_subtilisin-rel"/>
</dbReference>
<accession>X1U6N7</accession>
<keyword evidence="2" id="KW-0645">Protease</keyword>